<reference evidence="1" key="2">
    <citation type="journal article" date="2015" name="Fish Shellfish Immunol.">
        <title>Early steps in the European eel (Anguilla anguilla)-Vibrio vulnificus interaction in the gills: Role of the RtxA13 toxin.</title>
        <authorList>
            <person name="Callol A."/>
            <person name="Pajuelo D."/>
            <person name="Ebbesson L."/>
            <person name="Teles M."/>
            <person name="MacKenzie S."/>
            <person name="Amaro C."/>
        </authorList>
    </citation>
    <scope>NUCLEOTIDE SEQUENCE</scope>
</reference>
<sequence length="11" mass="1393">MLCSWPWSNRI</sequence>
<dbReference type="EMBL" id="GBXM01028744">
    <property type="protein sequence ID" value="JAH79833.1"/>
    <property type="molecule type" value="Transcribed_RNA"/>
</dbReference>
<protein>
    <submittedName>
        <fullName evidence="1">Uncharacterized protein</fullName>
    </submittedName>
</protein>
<evidence type="ECO:0000313" key="1">
    <source>
        <dbReference type="EMBL" id="JAH79833.1"/>
    </source>
</evidence>
<proteinExistence type="predicted"/>
<accession>A0A0E9VRE7</accession>
<organism evidence="1">
    <name type="scientific">Anguilla anguilla</name>
    <name type="common">European freshwater eel</name>
    <name type="synonym">Muraena anguilla</name>
    <dbReference type="NCBI Taxonomy" id="7936"/>
    <lineage>
        <taxon>Eukaryota</taxon>
        <taxon>Metazoa</taxon>
        <taxon>Chordata</taxon>
        <taxon>Craniata</taxon>
        <taxon>Vertebrata</taxon>
        <taxon>Euteleostomi</taxon>
        <taxon>Actinopterygii</taxon>
        <taxon>Neopterygii</taxon>
        <taxon>Teleostei</taxon>
        <taxon>Anguilliformes</taxon>
        <taxon>Anguillidae</taxon>
        <taxon>Anguilla</taxon>
    </lineage>
</organism>
<reference evidence="1" key="1">
    <citation type="submission" date="2014-11" db="EMBL/GenBank/DDBJ databases">
        <authorList>
            <person name="Amaro Gonzalez C."/>
        </authorList>
    </citation>
    <scope>NUCLEOTIDE SEQUENCE</scope>
</reference>
<name>A0A0E9VRE7_ANGAN</name>